<dbReference type="Pfam" id="PF00196">
    <property type="entry name" value="GerE"/>
    <property type="match status" value="1"/>
</dbReference>
<keyword evidence="10" id="KW-1185">Reference proteome</keyword>
<evidence type="ECO:0000313" key="9">
    <source>
        <dbReference type="EMBL" id="AUB82722.1"/>
    </source>
</evidence>
<keyword evidence="1 6" id="KW-0597">Phosphoprotein</keyword>
<evidence type="ECO:0000256" key="3">
    <source>
        <dbReference type="ARBA" id="ARBA00023015"/>
    </source>
</evidence>
<dbReference type="EMBL" id="CP020370">
    <property type="protein sequence ID" value="AUB82722.1"/>
    <property type="molecule type" value="Genomic_DNA"/>
</dbReference>
<feature type="domain" description="Response regulatory" evidence="8">
    <location>
        <begin position="3"/>
        <end position="120"/>
    </location>
</feature>
<dbReference type="SMART" id="SM00448">
    <property type="entry name" value="REC"/>
    <property type="match status" value="1"/>
</dbReference>
<dbReference type="PRINTS" id="PR00038">
    <property type="entry name" value="HTHLUXR"/>
</dbReference>
<keyword evidence="2" id="KW-0902">Two-component regulatory system</keyword>
<evidence type="ECO:0000256" key="4">
    <source>
        <dbReference type="ARBA" id="ARBA00023125"/>
    </source>
</evidence>
<dbReference type="GO" id="GO:0003677">
    <property type="term" value="F:DNA binding"/>
    <property type="evidence" value="ECO:0007669"/>
    <property type="project" value="UniProtKB-KW"/>
</dbReference>
<protein>
    <submittedName>
        <fullName evidence="9">DNA-binding response regulator</fullName>
    </submittedName>
</protein>
<dbReference type="CDD" id="cd06170">
    <property type="entry name" value="LuxR_C_like"/>
    <property type="match status" value="1"/>
</dbReference>
<evidence type="ECO:0000259" key="8">
    <source>
        <dbReference type="PROSITE" id="PS50110"/>
    </source>
</evidence>
<dbReference type="SUPFAM" id="SSF46894">
    <property type="entry name" value="C-terminal effector domain of the bipartite response regulators"/>
    <property type="match status" value="1"/>
</dbReference>
<keyword evidence="4 9" id="KW-0238">DNA-binding</keyword>
<dbReference type="AlphaFoldDB" id="A0A2K8UAW6"/>
<dbReference type="RefSeq" id="WP_100920436.1">
    <property type="nucleotide sequence ID" value="NZ_CP020370.1"/>
</dbReference>
<dbReference type="PANTHER" id="PTHR43214">
    <property type="entry name" value="TWO-COMPONENT RESPONSE REGULATOR"/>
    <property type="match status" value="1"/>
</dbReference>
<dbReference type="PROSITE" id="PS00622">
    <property type="entry name" value="HTH_LUXR_1"/>
    <property type="match status" value="1"/>
</dbReference>
<dbReference type="Pfam" id="PF00072">
    <property type="entry name" value="Response_reg"/>
    <property type="match status" value="1"/>
</dbReference>
<dbReference type="CDD" id="cd17535">
    <property type="entry name" value="REC_NarL-like"/>
    <property type="match status" value="1"/>
</dbReference>
<dbReference type="OrthoDB" id="9796655at2"/>
<name>A0A2K8UAW6_9GAMM</name>
<evidence type="ECO:0000256" key="2">
    <source>
        <dbReference type="ARBA" id="ARBA00023012"/>
    </source>
</evidence>
<keyword evidence="3" id="KW-0805">Transcription regulation</keyword>
<dbReference type="InterPro" id="IPR000792">
    <property type="entry name" value="Tscrpt_reg_LuxR_C"/>
</dbReference>
<dbReference type="InterPro" id="IPR039420">
    <property type="entry name" value="WalR-like"/>
</dbReference>
<feature type="modified residue" description="4-aspartylphosphate" evidence="6">
    <location>
        <position position="54"/>
    </location>
</feature>
<dbReference type="PROSITE" id="PS50043">
    <property type="entry name" value="HTH_LUXR_2"/>
    <property type="match status" value="1"/>
</dbReference>
<evidence type="ECO:0000313" key="10">
    <source>
        <dbReference type="Proteomes" id="UP000232638"/>
    </source>
</evidence>
<feature type="domain" description="HTH luxR-type" evidence="7">
    <location>
        <begin position="143"/>
        <end position="208"/>
    </location>
</feature>
<dbReference type="PANTHER" id="PTHR43214:SF3">
    <property type="entry name" value="RESPONSE REGULATOR UVRY"/>
    <property type="match status" value="1"/>
</dbReference>
<reference evidence="9 10" key="1">
    <citation type="submission" date="2017-03" db="EMBL/GenBank/DDBJ databases">
        <title>Complete genome sequence of Candidatus 'Thiodictyon syntrophicum' sp. nov. strain Cad16T, a photolithoautotroph purple sulfur bacterium isolated from an alpine meromictic lake.</title>
        <authorList>
            <person name="Luedin S.M."/>
            <person name="Pothier J.F."/>
            <person name="Danza F."/>
            <person name="Storelli N."/>
            <person name="Wittwer M."/>
            <person name="Tonolla M."/>
        </authorList>
    </citation>
    <scope>NUCLEOTIDE SEQUENCE [LARGE SCALE GENOMIC DNA]</scope>
    <source>
        <strain evidence="9 10">Cad16T</strain>
    </source>
</reference>
<dbReference type="KEGG" id="tsy:THSYN_18450"/>
<dbReference type="InterPro" id="IPR058245">
    <property type="entry name" value="NreC/VraR/RcsB-like_REC"/>
</dbReference>
<evidence type="ECO:0000256" key="6">
    <source>
        <dbReference type="PROSITE-ProRule" id="PRU00169"/>
    </source>
</evidence>
<gene>
    <name evidence="9" type="ORF">THSYN_18450</name>
</gene>
<organism evidence="9 10">
    <name type="scientific">Candidatus Thiodictyon syntrophicum</name>
    <dbReference type="NCBI Taxonomy" id="1166950"/>
    <lineage>
        <taxon>Bacteria</taxon>
        <taxon>Pseudomonadati</taxon>
        <taxon>Pseudomonadota</taxon>
        <taxon>Gammaproteobacteria</taxon>
        <taxon>Chromatiales</taxon>
        <taxon>Chromatiaceae</taxon>
        <taxon>Thiodictyon</taxon>
    </lineage>
</organism>
<dbReference type="GO" id="GO:0006355">
    <property type="term" value="P:regulation of DNA-templated transcription"/>
    <property type="evidence" value="ECO:0007669"/>
    <property type="project" value="InterPro"/>
</dbReference>
<evidence type="ECO:0000256" key="1">
    <source>
        <dbReference type="ARBA" id="ARBA00022553"/>
    </source>
</evidence>
<dbReference type="Gene3D" id="3.40.50.2300">
    <property type="match status" value="1"/>
</dbReference>
<sequence length="217" mass="23618">MIKVIIVDDHALFRAGLRLILAQQDQIEVVGEAPSGEEALRVAKRLEPDICLMDLQMPGGMGGIEATRRLLRLVPNCRIIALTVLGDDPFPGQLRDAGAMGYLTKGCPAEELVKAVRTVASGRPYVDSSVAQARMLADWDGGAGSPFKELSARELQVAVMILDGQRTQDISSTLSLSPKTVSTYRQRIYEKLGVHTDVDLTRLAMRHGLIREDPGSL</sequence>
<dbReference type="SMART" id="SM00421">
    <property type="entry name" value="HTH_LUXR"/>
    <property type="match status" value="1"/>
</dbReference>
<dbReference type="InterPro" id="IPR011006">
    <property type="entry name" value="CheY-like_superfamily"/>
</dbReference>
<evidence type="ECO:0000256" key="5">
    <source>
        <dbReference type="ARBA" id="ARBA00023163"/>
    </source>
</evidence>
<accession>A0A2K8UAW6</accession>
<dbReference type="PROSITE" id="PS50110">
    <property type="entry name" value="RESPONSE_REGULATORY"/>
    <property type="match status" value="1"/>
</dbReference>
<dbReference type="SUPFAM" id="SSF52172">
    <property type="entry name" value="CheY-like"/>
    <property type="match status" value="1"/>
</dbReference>
<dbReference type="InterPro" id="IPR016032">
    <property type="entry name" value="Sig_transdc_resp-reg_C-effctor"/>
</dbReference>
<keyword evidence="5" id="KW-0804">Transcription</keyword>
<proteinExistence type="predicted"/>
<dbReference type="InterPro" id="IPR001789">
    <property type="entry name" value="Sig_transdc_resp-reg_receiver"/>
</dbReference>
<dbReference type="GO" id="GO:0000160">
    <property type="term" value="P:phosphorelay signal transduction system"/>
    <property type="evidence" value="ECO:0007669"/>
    <property type="project" value="UniProtKB-KW"/>
</dbReference>
<dbReference type="Proteomes" id="UP000232638">
    <property type="component" value="Chromosome"/>
</dbReference>
<evidence type="ECO:0000259" key="7">
    <source>
        <dbReference type="PROSITE" id="PS50043"/>
    </source>
</evidence>